<protein>
    <recommendedName>
        <fullName evidence="6">CDP-diacylglycerol--serine O-phosphatidyltransferase</fullName>
        <ecNumber evidence="5">2.7.8.8</ecNumber>
    </recommendedName>
    <alternativeName>
        <fullName evidence="15">Phosphatidylserine synthase</fullName>
    </alternativeName>
</protein>
<keyword evidence="11" id="KW-0443">Lipid metabolism</keyword>
<keyword evidence="19" id="KW-1185">Reference proteome</keyword>
<evidence type="ECO:0000256" key="13">
    <source>
        <dbReference type="ARBA" id="ARBA00023209"/>
    </source>
</evidence>
<dbReference type="Pfam" id="PF01066">
    <property type="entry name" value="CDP-OH_P_transf"/>
    <property type="match status" value="1"/>
</dbReference>
<dbReference type="InterPro" id="IPR000462">
    <property type="entry name" value="CDP-OH_P_trans"/>
</dbReference>
<feature type="transmembrane region" description="Helical" evidence="17">
    <location>
        <begin position="104"/>
        <end position="123"/>
    </location>
</feature>
<evidence type="ECO:0000313" key="19">
    <source>
        <dbReference type="Proteomes" id="UP000663929"/>
    </source>
</evidence>
<dbReference type="AlphaFoldDB" id="A0A8A4TVW9"/>
<dbReference type="InterPro" id="IPR004533">
    <property type="entry name" value="CDP-diaglyc--ser_O-PTrfase"/>
</dbReference>
<evidence type="ECO:0000256" key="9">
    <source>
        <dbReference type="ARBA" id="ARBA00022692"/>
    </source>
</evidence>
<comment type="similarity">
    <text evidence="4 16">Belongs to the CDP-alcohol phosphatidyltransferase class-I family.</text>
</comment>
<dbReference type="EC" id="2.7.8.8" evidence="5"/>
<dbReference type="RefSeq" id="WP_237383220.1">
    <property type="nucleotide sequence ID" value="NZ_CP071793.1"/>
</dbReference>
<comment type="catalytic activity">
    <reaction evidence="1">
        <text>a CDP-1,2-diacyl-sn-glycerol + L-serine = a 1,2-diacyl-sn-glycero-3-phospho-L-serine + CMP + H(+)</text>
        <dbReference type="Rhea" id="RHEA:16913"/>
        <dbReference type="ChEBI" id="CHEBI:15378"/>
        <dbReference type="ChEBI" id="CHEBI:33384"/>
        <dbReference type="ChEBI" id="CHEBI:57262"/>
        <dbReference type="ChEBI" id="CHEBI:58332"/>
        <dbReference type="ChEBI" id="CHEBI:60377"/>
        <dbReference type="EC" id="2.7.8.8"/>
    </reaction>
</comment>
<evidence type="ECO:0000313" key="18">
    <source>
        <dbReference type="EMBL" id="QTD53122.1"/>
    </source>
</evidence>
<evidence type="ECO:0000256" key="6">
    <source>
        <dbReference type="ARBA" id="ARBA00017171"/>
    </source>
</evidence>
<evidence type="ECO:0000256" key="17">
    <source>
        <dbReference type="SAM" id="Phobius"/>
    </source>
</evidence>
<evidence type="ECO:0000256" key="2">
    <source>
        <dbReference type="ARBA" id="ARBA00004141"/>
    </source>
</evidence>
<evidence type="ECO:0000256" key="15">
    <source>
        <dbReference type="ARBA" id="ARBA00032361"/>
    </source>
</evidence>
<keyword evidence="8 16" id="KW-0808">Transferase</keyword>
<evidence type="ECO:0000256" key="4">
    <source>
        <dbReference type="ARBA" id="ARBA00010441"/>
    </source>
</evidence>
<dbReference type="KEGG" id="scor:J3U87_11730"/>
<dbReference type="GO" id="GO:0016020">
    <property type="term" value="C:membrane"/>
    <property type="evidence" value="ECO:0007669"/>
    <property type="project" value="UniProtKB-SubCell"/>
</dbReference>
<sequence>MVGKRRKPNVKIIFPSTLTSFSMVFGFIAILLAANDQIVKACYIMMLSILMDGLDGKVARMTNTASEFGIQYDSLSDLVAFGVTPCFIYARYFLHDQGFDKLFYLLPMMFLVCGAIRLARFNITASIYGKTHFTGLPIPAAAFMVAMWPPFLNWVPSSEFLAGLGMTERLTRENLFQFSMGLMIVLSWSMISTIKFDTPGGFWFRKFKTKSLNYLVIIAFLALIPMFHFSFFCVAISAYYLTSMFGRALYDRIRKTEETTAIIE</sequence>
<accession>A0A8A4TVW9</accession>
<keyword evidence="13" id="KW-0594">Phospholipid biosynthesis</keyword>
<feature type="transmembrane region" description="Helical" evidence="17">
    <location>
        <begin position="175"/>
        <end position="194"/>
    </location>
</feature>
<evidence type="ECO:0000256" key="5">
    <source>
        <dbReference type="ARBA" id="ARBA00013174"/>
    </source>
</evidence>
<dbReference type="GO" id="GO:0012505">
    <property type="term" value="C:endomembrane system"/>
    <property type="evidence" value="ECO:0007669"/>
    <property type="project" value="UniProtKB-SubCell"/>
</dbReference>
<keyword evidence="7" id="KW-0444">Lipid biosynthesis</keyword>
<evidence type="ECO:0000256" key="3">
    <source>
        <dbReference type="ARBA" id="ARBA00004308"/>
    </source>
</evidence>
<comment type="subcellular location">
    <subcellularLocation>
        <location evidence="3">Endomembrane system</location>
    </subcellularLocation>
    <subcellularLocation>
        <location evidence="2">Membrane</location>
        <topology evidence="2">Multi-pass membrane protein</topology>
    </subcellularLocation>
</comment>
<proteinExistence type="inferred from homology"/>
<evidence type="ECO:0000256" key="12">
    <source>
        <dbReference type="ARBA" id="ARBA00023136"/>
    </source>
</evidence>
<dbReference type="GO" id="GO:0003882">
    <property type="term" value="F:CDP-diacylglycerol-serine O-phosphatidyltransferase activity"/>
    <property type="evidence" value="ECO:0007669"/>
    <property type="project" value="UniProtKB-EC"/>
</dbReference>
<evidence type="ECO:0000256" key="10">
    <source>
        <dbReference type="ARBA" id="ARBA00022989"/>
    </source>
</evidence>
<keyword evidence="12 17" id="KW-0472">Membrane</keyword>
<dbReference type="GO" id="GO:0008654">
    <property type="term" value="P:phospholipid biosynthetic process"/>
    <property type="evidence" value="ECO:0007669"/>
    <property type="project" value="UniProtKB-KW"/>
</dbReference>
<evidence type="ECO:0000256" key="14">
    <source>
        <dbReference type="ARBA" id="ARBA00023264"/>
    </source>
</evidence>
<dbReference type="PROSITE" id="PS00379">
    <property type="entry name" value="CDP_ALCOHOL_P_TRANSF"/>
    <property type="match status" value="1"/>
</dbReference>
<dbReference type="InterPro" id="IPR048254">
    <property type="entry name" value="CDP_ALCOHOL_P_TRANSF_CS"/>
</dbReference>
<name>A0A8A4TVW9_SULCO</name>
<reference evidence="18" key="1">
    <citation type="submission" date="2021-03" db="EMBL/GenBank/DDBJ databases">
        <title>Acanthopleuribacteraceae sp. M133.</title>
        <authorList>
            <person name="Wang G."/>
        </authorList>
    </citation>
    <scope>NUCLEOTIDE SEQUENCE</scope>
    <source>
        <strain evidence="18">M133</strain>
    </source>
</reference>
<evidence type="ECO:0000256" key="7">
    <source>
        <dbReference type="ARBA" id="ARBA00022516"/>
    </source>
</evidence>
<dbReference type="NCBIfam" id="TIGR00473">
    <property type="entry name" value="pssA"/>
    <property type="match status" value="1"/>
</dbReference>
<feature type="transmembrane region" description="Helical" evidence="17">
    <location>
        <begin position="75"/>
        <end position="92"/>
    </location>
</feature>
<feature type="transmembrane region" description="Helical" evidence="17">
    <location>
        <begin position="135"/>
        <end position="155"/>
    </location>
</feature>
<feature type="transmembrane region" description="Helical" evidence="17">
    <location>
        <begin position="214"/>
        <end position="241"/>
    </location>
</feature>
<evidence type="ECO:0000256" key="11">
    <source>
        <dbReference type="ARBA" id="ARBA00023098"/>
    </source>
</evidence>
<keyword evidence="14" id="KW-1208">Phospholipid metabolism</keyword>
<organism evidence="18 19">
    <name type="scientific">Sulfidibacter corallicola</name>
    <dbReference type="NCBI Taxonomy" id="2818388"/>
    <lineage>
        <taxon>Bacteria</taxon>
        <taxon>Pseudomonadati</taxon>
        <taxon>Acidobacteriota</taxon>
        <taxon>Holophagae</taxon>
        <taxon>Acanthopleuribacterales</taxon>
        <taxon>Acanthopleuribacteraceae</taxon>
        <taxon>Sulfidibacter</taxon>
    </lineage>
</organism>
<feature type="transmembrane region" description="Helical" evidence="17">
    <location>
        <begin position="12"/>
        <end position="32"/>
    </location>
</feature>
<dbReference type="Proteomes" id="UP000663929">
    <property type="component" value="Chromosome"/>
</dbReference>
<dbReference type="Gene3D" id="1.20.120.1760">
    <property type="match status" value="1"/>
</dbReference>
<dbReference type="InterPro" id="IPR043130">
    <property type="entry name" value="CDP-OH_PTrfase_TM_dom"/>
</dbReference>
<evidence type="ECO:0000256" key="1">
    <source>
        <dbReference type="ARBA" id="ARBA00000287"/>
    </source>
</evidence>
<keyword evidence="9 17" id="KW-0812">Transmembrane</keyword>
<evidence type="ECO:0000256" key="16">
    <source>
        <dbReference type="RuleBase" id="RU003750"/>
    </source>
</evidence>
<dbReference type="EMBL" id="CP071793">
    <property type="protein sequence ID" value="QTD53122.1"/>
    <property type="molecule type" value="Genomic_DNA"/>
</dbReference>
<evidence type="ECO:0000256" key="8">
    <source>
        <dbReference type="ARBA" id="ARBA00022679"/>
    </source>
</evidence>
<gene>
    <name evidence="18" type="primary">pssA</name>
    <name evidence="18" type="ORF">J3U87_11730</name>
</gene>
<keyword evidence="10 17" id="KW-1133">Transmembrane helix</keyword>